<reference evidence="1" key="1">
    <citation type="thesis" date="2021" institute="BYU ScholarsArchive" country="Provo, UT, USA">
        <title>Applications of and Algorithms for Genome Assembly and Genomic Analyses with an Emphasis on Marine Teleosts.</title>
        <authorList>
            <person name="Pickett B.D."/>
        </authorList>
    </citation>
    <scope>NUCLEOTIDE SEQUENCE</scope>
    <source>
        <strain evidence="1">HI-2016</strain>
    </source>
</reference>
<evidence type="ECO:0000313" key="2">
    <source>
        <dbReference type="Proteomes" id="UP000824540"/>
    </source>
</evidence>
<gene>
    <name evidence="1" type="ORF">JZ751_024659</name>
</gene>
<keyword evidence="2" id="KW-1185">Reference proteome</keyword>
<sequence length="97" mass="11004">MTCWLRTLLFEQTEGKDKFSSNSQAHSGVSREGLNVLLPLDALLNPLLKFPLLTPDPLQFSFPPLLQIRILWNRTEDHLQVFSEICASLLKQTVGLI</sequence>
<name>A0A8T2PF80_9TELE</name>
<accession>A0A8T2PF80</accession>
<comment type="caution">
    <text evidence="1">The sequence shown here is derived from an EMBL/GenBank/DDBJ whole genome shotgun (WGS) entry which is preliminary data.</text>
</comment>
<organism evidence="1 2">
    <name type="scientific">Albula glossodonta</name>
    <name type="common">roundjaw bonefish</name>
    <dbReference type="NCBI Taxonomy" id="121402"/>
    <lineage>
        <taxon>Eukaryota</taxon>
        <taxon>Metazoa</taxon>
        <taxon>Chordata</taxon>
        <taxon>Craniata</taxon>
        <taxon>Vertebrata</taxon>
        <taxon>Euteleostomi</taxon>
        <taxon>Actinopterygii</taxon>
        <taxon>Neopterygii</taxon>
        <taxon>Teleostei</taxon>
        <taxon>Albuliformes</taxon>
        <taxon>Albulidae</taxon>
        <taxon>Albula</taxon>
    </lineage>
</organism>
<dbReference type="EMBL" id="JAFBMS010000007">
    <property type="protein sequence ID" value="KAG9350770.1"/>
    <property type="molecule type" value="Genomic_DNA"/>
</dbReference>
<protein>
    <submittedName>
        <fullName evidence="1">Uncharacterized protein</fullName>
    </submittedName>
</protein>
<dbReference type="AlphaFoldDB" id="A0A8T2PF80"/>
<proteinExistence type="predicted"/>
<evidence type="ECO:0000313" key="1">
    <source>
        <dbReference type="EMBL" id="KAG9350770.1"/>
    </source>
</evidence>
<dbReference type="Proteomes" id="UP000824540">
    <property type="component" value="Unassembled WGS sequence"/>
</dbReference>